<keyword evidence="14 21" id="KW-1133">Transmembrane helix</keyword>
<evidence type="ECO:0000256" key="5">
    <source>
        <dbReference type="ARBA" id="ARBA00022527"/>
    </source>
</evidence>
<evidence type="ECO:0000256" key="16">
    <source>
        <dbReference type="ARBA" id="ARBA00023170"/>
    </source>
</evidence>
<dbReference type="Pfam" id="PF13855">
    <property type="entry name" value="LRR_8"/>
    <property type="match status" value="1"/>
</dbReference>
<evidence type="ECO:0000256" key="6">
    <source>
        <dbReference type="ARBA" id="ARBA00022614"/>
    </source>
</evidence>
<dbReference type="PANTHER" id="PTHR48006:SF102">
    <property type="entry name" value="LEUCINE-RICH REPEAT-CONTAINING PROTEIN DDB_G0281931-RELATED"/>
    <property type="match status" value="1"/>
</dbReference>
<dbReference type="FunFam" id="1.10.510.10:FF:000016">
    <property type="entry name" value="Somatic embryogenesis receptor-like kinase 1"/>
    <property type="match status" value="1"/>
</dbReference>
<dbReference type="Pfam" id="PF08263">
    <property type="entry name" value="LRRNT_2"/>
    <property type="match status" value="1"/>
</dbReference>
<dbReference type="PROSITE" id="PS00108">
    <property type="entry name" value="PROTEIN_KINASE_ST"/>
    <property type="match status" value="1"/>
</dbReference>
<evidence type="ECO:0000313" key="25">
    <source>
        <dbReference type="Proteomes" id="UP000298652"/>
    </source>
</evidence>
<dbReference type="InterPro" id="IPR013210">
    <property type="entry name" value="LRR_N_plant-typ"/>
</dbReference>
<dbReference type="Pfam" id="PF07714">
    <property type="entry name" value="PK_Tyr_Ser-Thr"/>
    <property type="match status" value="1"/>
</dbReference>
<evidence type="ECO:0000256" key="11">
    <source>
        <dbReference type="ARBA" id="ARBA00022741"/>
    </source>
</evidence>
<gene>
    <name evidence="24" type="ORF">SEVIR_8G194400v2</name>
</gene>
<comment type="catalytic activity">
    <reaction evidence="19">
        <text>L-seryl-[protein] + ATP = O-phospho-L-seryl-[protein] + ADP + H(+)</text>
        <dbReference type="Rhea" id="RHEA:17989"/>
        <dbReference type="Rhea" id="RHEA-COMP:9863"/>
        <dbReference type="Rhea" id="RHEA-COMP:11604"/>
        <dbReference type="ChEBI" id="CHEBI:15378"/>
        <dbReference type="ChEBI" id="CHEBI:29999"/>
        <dbReference type="ChEBI" id="CHEBI:30616"/>
        <dbReference type="ChEBI" id="CHEBI:83421"/>
        <dbReference type="ChEBI" id="CHEBI:456216"/>
        <dbReference type="EC" id="2.7.11.1"/>
    </reaction>
</comment>
<keyword evidence="6" id="KW-0433">Leucine-rich repeat</keyword>
<dbReference type="InterPro" id="IPR001245">
    <property type="entry name" value="Ser-Thr/Tyr_kinase_cat_dom"/>
</dbReference>
<keyword evidence="8 21" id="KW-0812">Transmembrane</keyword>
<dbReference type="EMBL" id="CM016559">
    <property type="protein sequence ID" value="TKW01648.1"/>
    <property type="molecule type" value="Genomic_DNA"/>
</dbReference>
<comment type="subcellular location">
    <subcellularLocation>
        <location evidence="1">Cell membrane</location>
        <topology evidence="1">Single-pass membrane protein</topology>
    </subcellularLocation>
</comment>
<dbReference type="InterPro" id="IPR017441">
    <property type="entry name" value="Protein_kinase_ATP_BS"/>
</dbReference>
<keyword evidence="10" id="KW-0677">Repeat</keyword>
<evidence type="ECO:0000256" key="13">
    <source>
        <dbReference type="ARBA" id="ARBA00022840"/>
    </source>
</evidence>
<dbReference type="InterPro" id="IPR001611">
    <property type="entry name" value="Leu-rich_rpt"/>
</dbReference>
<protein>
    <recommendedName>
        <fullName evidence="3">non-specific serine/threonine protein kinase</fullName>
        <ecNumber evidence="3">2.7.11.1</ecNumber>
    </recommendedName>
</protein>
<feature type="chain" id="PRO_5033452623" description="non-specific serine/threonine protein kinase" evidence="22">
    <location>
        <begin position="20"/>
        <end position="584"/>
    </location>
</feature>
<feature type="binding site" evidence="20">
    <location>
        <position position="288"/>
    </location>
    <ligand>
        <name>ATP</name>
        <dbReference type="ChEBI" id="CHEBI:30616"/>
    </ligand>
</feature>
<evidence type="ECO:0000256" key="21">
    <source>
        <dbReference type="SAM" id="Phobius"/>
    </source>
</evidence>
<proteinExistence type="inferred from homology"/>
<evidence type="ECO:0000256" key="8">
    <source>
        <dbReference type="ARBA" id="ARBA00022692"/>
    </source>
</evidence>
<keyword evidence="16" id="KW-0675">Receptor</keyword>
<keyword evidence="15 21" id="KW-0472">Membrane</keyword>
<evidence type="ECO:0000256" key="18">
    <source>
        <dbReference type="ARBA" id="ARBA00047899"/>
    </source>
</evidence>
<dbReference type="PRINTS" id="PR00019">
    <property type="entry name" value="LEURICHRPT"/>
</dbReference>
<dbReference type="InterPro" id="IPR011009">
    <property type="entry name" value="Kinase-like_dom_sf"/>
</dbReference>
<evidence type="ECO:0000256" key="2">
    <source>
        <dbReference type="ARBA" id="ARBA00008684"/>
    </source>
</evidence>
<dbReference type="PROSITE" id="PS50011">
    <property type="entry name" value="PROTEIN_KINASE_DOM"/>
    <property type="match status" value="1"/>
</dbReference>
<dbReference type="Gramene" id="TKW01646">
    <property type="protein sequence ID" value="TKW01646"/>
    <property type="gene ID" value="SEVIR_8G194400v2"/>
</dbReference>
<evidence type="ECO:0000259" key="23">
    <source>
        <dbReference type="PROSITE" id="PS50011"/>
    </source>
</evidence>
<dbReference type="PANTHER" id="PTHR48006">
    <property type="entry name" value="LEUCINE-RICH REPEAT-CONTAINING PROTEIN DDB_G0281931-RELATED"/>
    <property type="match status" value="1"/>
</dbReference>
<organism evidence="24 25">
    <name type="scientific">Setaria viridis</name>
    <name type="common">Green bristlegrass</name>
    <name type="synonym">Setaria italica subsp. viridis</name>
    <dbReference type="NCBI Taxonomy" id="4556"/>
    <lineage>
        <taxon>Eukaryota</taxon>
        <taxon>Viridiplantae</taxon>
        <taxon>Streptophyta</taxon>
        <taxon>Embryophyta</taxon>
        <taxon>Tracheophyta</taxon>
        <taxon>Spermatophyta</taxon>
        <taxon>Magnoliopsida</taxon>
        <taxon>Liliopsida</taxon>
        <taxon>Poales</taxon>
        <taxon>Poaceae</taxon>
        <taxon>PACMAD clade</taxon>
        <taxon>Panicoideae</taxon>
        <taxon>Panicodae</taxon>
        <taxon>Paniceae</taxon>
        <taxon>Cenchrinae</taxon>
        <taxon>Setaria</taxon>
    </lineage>
</organism>
<keyword evidence="17" id="KW-0325">Glycoprotein</keyword>
<comment type="catalytic activity">
    <reaction evidence="18">
        <text>L-threonyl-[protein] + ATP = O-phospho-L-threonyl-[protein] + ADP + H(+)</text>
        <dbReference type="Rhea" id="RHEA:46608"/>
        <dbReference type="Rhea" id="RHEA-COMP:11060"/>
        <dbReference type="Rhea" id="RHEA-COMP:11605"/>
        <dbReference type="ChEBI" id="CHEBI:15378"/>
        <dbReference type="ChEBI" id="CHEBI:30013"/>
        <dbReference type="ChEBI" id="CHEBI:30616"/>
        <dbReference type="ChEBI" id="CHEBI:61977"/>
        <dbReference type="ChEBI" id="CHEBI:456216"/>
        <dbReference type="EC" id="2.7.11.1"/>
    </reaction>
</comment>
<dbReference type="InterPro" id="IPR032675">
    <property type="entry name" value="LRR_dom_sf"/>
</dbReference>
<evidence type="ECO:0000256" key="7">
    <source>
        <dbReference type="ARBA" id="ARBA00022679"/>
    </source>
</evidence>
<dbReference type="InterPro" id="IPR000719">
    <property type="entry name" value="Prot_kinase_dom"/>
</dbReference>
<dbReference type="SUPFAM" id="SSF56112">
    <property type="entry name" value="Protein kinase-like (PK-like)"/>
    <property type="match status" value="1"/>
</dbReference>
<evidence type="ECO:0000256" key="1">
    <source>
        <dbReference type="ARBA" id="ARBA00004162"/>
    </source>
</evidence>
<sequence length="584" mass="65208">MKLLVFALVLLGCLQSSAAAEFQVEALYEMRQQLIDNSGVLNDWKDNQMSPCYWDHVTCQDNKVTTISLSSSGLTGTLSPSIAKITTLQELILHGNSITGVIPQEFGNLSSLKTLDLGKNNLNGSIPDTLGRLPKLEIMDLSQNHLSGSIPSSFINLQSLNNIYTGNHLNCGQHLFPCEGGSTKTGGSKNSKLNVVLGSIAGAVTLLVLGVLFVLWWQRMRYRPEIYIDVSGQNDHRLEFGQIKRFLWRELQIATNNFSEQNVLGKGGFGKVYKGVLPGPDSIKIAVKRLFDVQSPEGEMAFLREVELISIAVHKNILRLIGFCTTPTERLLVYPFMENLSVASRLRDIKLNEPALDWSTRMQIALGAARGLEYLHEHCNPKIIHRDVKAANVLLDGNFEAVVGDFGLAKMMDIGRNTVTTGLRGTMGHIAPEYIKTGRPSVKTDIFGYGVTLLEIVTGERVIAFYPEAGEIMLIDRVKLMMEEGQLEAIVDRNLGDLYNLEELEKIIQIALLCTDMEPDHRPAMSEVVQMLEGELVPAERWQEWQLAELNRRQQYEMRQQCKPFSFSEESLNIQEAIELSTGR</sequence>
<evidence type="ECO:0000256" key="19">
    <source>
        <dbReference type="ARBA" id="ARBA00048679"/>
    </source>
</evidence>
<evidence type="ECO:0000256" key="12">
    <source>
        <dbReference type="ARBA" id="ARBA00022777"/>
    </source>
</evidence>
<evidence type="ECO:0000313" key="24">
    <source>
        <dbReference type="EMBL" id="TKW01648.1"/>
    </source>
</evidence>
<dbReference type="GO" id="GO:0009742">
    <property type="term" value="P:brassinosteroid mediated signaling pathway"/>
    <property type="evidence" value="ECO:0007669"/>
    <property type="project" value="UniProtKB-ARBA"/>
</dbReference>
<dbReference type="SMART" id="SM00220">
    <property type="entry name" value="S_TKc"/>
    <property type="match status" value="1"/>
</dbReference>
<dbReference type="Gene3D" id="3.30.200.20">
    <property type="entry name" value="Phosphorylase Kinase, domain 1"/>
    <property type="match status" value="1"/>
</dbReference>
<name>A0A4U6TH48_SETVI</name>
<feature type="signal peptide" evidence="22">
    <location>
        <begin position="1"/>
        <end position="19"/>
    </location>
</feature>
<dbReference type="FunFam" id="3.80.10.10:FF:000275">
    <property type="entry name" value="Leucine-rich repeat receptor-like protein kinase"/>
    <property type="match status" value="1"/>
</dbReference>
<dbReference type="GO" id="GO:0004674">
    <property type="term" value="F:protein serine/threonine kinase activity"/>
    <property type="evidence" value="ECO:0007669"/>
    <property type="project" value="UniProtKB-KW"/>
</dbReference>
<reference evidence="24 25" key="1">
    <citation type="submission" date="2019-03" db="EMBL/GenBank/DDBJ databases">
        <title>WGS assembly of Setaria viridis.</title>
        <authorList>
            <person name="Huang P."/>
            <person name="Jenkins J."/>
            <person name="Grimwood J."/>
            <person name="Barry K."/>
            <person name="Healey A."/>
            <person name="Mamidi S."/>
            <person name="Sreedasyam A."/>
            <person name="Shu S."/>
            <person name="Feldman M."/>
            <person name="Wu J."/>
            <person name="Yu Y."/>
            <person name="Chen C."/>
            <person name="Johnson J."/>
            <person name="Rokhsar D."/>
            <person name="Baxter I."/>
            <person name="Schmutz J."/>
            <person name="Brutnell T."/>
            <person name="Kellogg E."/>
        </authorList>
    </citation>
    <scope>NUCLEOTIDE SEQUENCE [LARGE SCALE GENOMIC DNA]</scope>
    <source>
        <strain evidence="25">cv. A10</strain>
    </source>
</reference>
<evidence type="ECO:0000256" key="22">
    <source>
        <dbReference type="SAM" id="SignalP"/>
    </source>
</evidence>
<keyword evidence="9 22" id="KW-0732">Signal</keyword>
<dbReference type="PROSITE" id="PS00107">
    <property type="entry name" value="PROTEIN_KINASE_ATP"/>
    <property type="match status" value="1"/>
</dbReference>
<dbReference type="InterPro" id="IPR008271">
    <property type="entry name" value="Ser/Thr_kinase_AS"/>
</dbReference>
<dbReference type="Proteomes" id="UP000298652">
    <property type="component" value="Chromosome 8"/>
</dbReference>
<evidence type="ECO:0000256" key="9">
    <source>
        <dbReference type="ARBA" id="ARBA00022729"/>
    </source>
</evidence>
<dbReference type="Gramene" id="TKW01648">
    <property type="protein sequence ID" value="TKW01648"/>
    <property type="gene ID" value="SEVIR_8G194400v2"/>
</dbReference>
<evidence type="ECO:0000256" key="4">
    <source>
        <dbReference type="ARBA" id="ARBA00022475"/>
    </source>
</evidence>
<keyword evidence="5" id="KW-0723">Serine/threonine-protein kinase</keyword>
<keyword evidence="12" id="KW-0418">Kinase</keyword>
<dbReference type="Gene3D" id="3.80.10.10">
    <property type="entry name" value="Ribonuclease Inhibitor"/>
    <property type="match status" value="1"/>
</dbReference>
<comment type="similarity">
    <text evidence="2">Belongs to the protein kinase superfamily. Ser/Thr protein kinase family.</text>
</comment>
<feature type="transmembrane region" description="Helical" evidence="21">
    <location>
        <begin position="195"/>
        <end position="217"/>
    </location>
</feature>
<feature type="domain" description="Protein kinase" evidence="23">
    <location>
        <begin position="258"/>
        <end position="537"/>
    </location>
</feature>
<dbReference type="InterPro" id="IPR051824">
    <property type="entry name" value="LRR_Rcpt-Like_S/T_Kinase"/>
</dbReference>
<dbReference type="AlphaFoldDB" id="A0A4U6TH48"/>
<keyword evidence="4" id="KW-1003">Cell membrane</keyword>
<dbReference type="FunFam" id="3.30.200.20:FF:000015">
    <property type="entry name" value="Somatic embryogenesis receptor kinase 1"/>
    <property type="match status" value="1"/>
</dbReference>
<evidence type="ECO:0000256" key="14">
    <source>
        <dbReference type="ARBA" id="ARBA00022989"/>
    </source>
</evidence>
<evidence type="ECO:0000256" key="3">
    <source>
        <dbReference type="ARBA" id="ARBA00012513"/>
    </source>
</evidence>
<dbReference type="Gene3D" id="1.10.510.10">
    <property type="entry name" value="Transferase(Phosphotransferase) domain 1"/>
    <property type="match status" value="1"/>
</dbReference>
<evidence type="ECO:0000256" key="10">
    <source>
        <dbReference type="ARBA" id="ARBA00022737"/>
    </source>
</evidence>
<keyword evidence="25" id="KW-1185">Reference proteome</keyword>
<evidence type="ECO:0000256" key="20">
    <source>
        <dbReference type="PROSITE-ProRule" id="PRU10141"/>
    </source>
</evidence>
<keyword evidence="7" id="KW-0808">Transferase</keyword>
<dbReference type="EMBL" id="CM016559">
    <property type="protein sequence ID" value="TKW01646.1"/>
    <property type="molecule type" value="Genomic_DNA"/>
</dbReference>
<dbReference type="GO" id="GO:0005886">
    <property type="term" value="C:plasma membrane"/>
    <property type="evidence" value="ECO:0007669"/>
    <property type="project" value="UniProtKB-SubCell"/>
</dbReference>
<dbReference type="SUPFAM" id="SSF52058">
    <property type="entry name" value="L domain-like"/>
    <property type="match status" value="1"/>
</dbReference>
<keyword evidence="11 20" id="KW-0547">Nucleotide-binding</keyword>
<accession>A0A4U6TH48</accession>
<evidence type="ECO:0000256" key="15">
    <source>
        <dbReference type="ARBA" id="ARBA00023136"/>
    </source>
</evidence>
<dbReference type="GO" id="GO:0005524">
    <property type="term" value="F:ATP binding"/>
    <property type="evidence" value="ECO:0007669"/>
    <property type="project" value="UniProtKB-UniRule"/>
</dbReference>
<dbReference type="EC" id="2.7.11.1" evidence="3"/>
<evidence type="ECO:0000256" key="17">
    <source>
        <dbReference type="ARBA" id="ARBA00023180"/>
    </source>
</evidence>
<keyword evidence="13 20" id="KW-0067">ATP-binding</keyword>